<dbReference type="SMART" id="SM01294">
    <property type="entry name" value="PKS_PP_betabranch"/>
    <property type="match status" value="1"/>
</dbReference>
<dbReference type="RefSeq" id="WP_311638914.1">
    <property type="nucleotide sequence ID" value="NZ_JAVRES010000056.1"/>
</dbReference>
<dbReference type="InterPro" id="IPR009081">
    <property type="entry name" value="PP-bd_ACP"/>
</dbReference>
<evidence type="ECO:0000313" key="8">
    <source>
        <dbReference type="Proteomes" id="UP001183535"/>
    </source>
</evidence>
<organism evidence="7 8">
    <name type="scientific">Streptomyces doudnae</name>
    <dbReference type="NCBI Taxonomy" id="3075536"/>
    <lineage>
        <taxon>Bacteria</taxon>
        <taxon>Bacillati</taxon>
        <taxon>Actinomycetota</taxon>
        <taxon>Actinomycetes</taxon>
        <taxon>Kitasatosporales</taxon>
        <taxon>Streptomycetaceae</taxon>
        <taxon>Streptomyces</taxon>
    </lineage>
</organism>
<dbReference type="Proteomes" id="UP001183535">
    <property type="component" value="Unassembled WGS sequence"/>
</dbReference>
<evidence type="ECO:0000256" key="3">
    <source>
        <dbReference type="ARBA" id="ARBA00022679"/>
    </source>
</evidence>
<dbReference type="PANTHER" id="PTHR43775:SF51">
    <property type="entry name" value="INACTIVE PHENOLPHTHIOCEROL SYNTHESIS POLYKETIDE SYNTHASE TYPE I PKS1-RELATED"/>
    <property type="match status" value="1"/>
</dbReference>
<keyword evidence="3" id="KW-0808">Transferase</keyword>
<protein>
    <submittedName>
        <fullName evidence="7">Beta-ketoacyl reductase</fullName>
    </submittedName>
</protein>
<dbReference type="InterPro" id="IPR006162">
    <property type="entry name" value="Ppantetheine_attach_site"/>
</dbReference>
<dbReference type="Gene3D" id="1.10.1200.10">
    <property type="entry name" value="ACP-like"/>
    <property type="match status" value="1"/>
</dbReference>
<dbReference type="Pfam" id="PF00550">
    <property type="entry name" value="PP-binding"/>
    <property type="match status" value="1"/>
</dbReference>
<dbReference type="Gene3D" id="3.40.50.720">
    <property type="entry name" value="NAD(P)-binding Rossmann-like Domain"/>
    <property type="match status" value="1"/>
</dbReference>
<keyword evidence="4" id="KW-0511">Multifunctional enzyme</keyword>
<dbReference type="PROSITE" id="PS50075">
    <property type="entry name" value="CARRIER"/>
    <property type="match status" value="1"/>
</dbReference>
<proteinExistence type="predicted"/>
<dbReference type="InterPro" id="IPR020806">
    <property type="entry name" value="PKS_PP-bd"/>
</dbReference>
<feature type="region of interest" description="Disordered" evidence="5">
    <location>
        <begin position="78"/>
        <end position="99"/>
    </location>
</feature>
<reference evidence="8" key="1">
    <citation type="submission" date="2023-07" db="EMBL/GenBank/DDBJ databases">
        <title>30 novel species of actinomycetes from the DSMZ collection.</title>
        <authorList>
            <person name="Nouioui I."/>
        </authorList>
    </citation>
    <scope>NUCLEOTIDE SEQUENCE [LARGE SCALE GENOMIC DNA]</scope>
    <source>
        <strain evidence="8">DSM 41981</strain>
    </source>
</reference>
<evidence type="ECO:0000256" key="2">
    <source>
        <dbReference type="ARBA" id="ARBA00022553"/>
    </source>
</evidence>
<feature type="region of interest" description="Disordered" evidence="5">
    <location>
        <begin position="189"/>
        <end position="224"/>
    </location>
</feature>
<gene>
    <name evidence="7" type="ORF">RM877_38745</name>
</gene>
<dbReference type="SUPFAM" id="SSF47336">
    <property type="entry name" value="ACP-like"/>
    <property type="match status" value="1"/>
</dbReference>
<accession>A0ABD5F0Y4</accession>
<evidence type="ECO:0000256" key="1">
    <source>
        <dbReference type="ARBA" id="ARBA00022450"/>
    </source>
</evidence>
<dbReference type="GO" id="GO:0017000">
    <property type="term" value="P:antibiotic biosynthetic process"/>
    <property type="evidence" value="ECO:0007669"/>
    <property type="project" value="UniProtKB-ARBA"/>
</dbReference>
<dbReference type="GO" id="GO:0016746">
    <property type="term" value="F:acyltransferase activity"/>
    <property type="evidence" value="ECO:0007669"/>
    <property type="project" value="UniProtKB-KW"/>
</dbReference>
<comment type="caution">
    <text evidence="7">The sequence shown here is derived from an EMBL/GenBank/DDBJ whole genome shotgun (WGS) entry which is preliminary data.</text>
</comment>
<keyword evidence="2" id="KW-0597">Phosphoprotein</keyword>
<dbReference type="InterPro" id="IPR036736">
    <property type="entry name" value="ACP-like_sf"/>
</dbReference>
<dbReference type="EMBL" id="JAVRES010000056">
    <property type="protein sequence ID" value="MDT0440590.1"/>
    <property type="molecule type" value="Genomic_DNA"/>
</dbReference>
<evidence type="ECO:0000256" key="5">
    <source>
        <dbReference type="SAM" id="MobiDB-lite"/>
    </source>
</evidence>
<sequence>WAERSGMTGGLGESDLARMGRMGVGPMTSAEGLDLFDRAVESPESLLLAARLDPRAVATTGTGGPEQPMLRALIRQPATTRRRAVTADGNGGRADGAPLSSRLAGLGRAERRQALLRVVREHTAIVLSYESAAAVPADRGFQDIGIDSLTAVELRNRLRTATGLTLPATLVFDYPDALRLAEHLAGELSATPADGDADAERDTGPGRPDTASSAPGRETGPDEVADRLESAAADELFDFIDREFGSD</sequence>
<dbReference type="PANTHER" id="PTHR43775">
    <property type="entry name" value="FATTY ACID SYNTHASE"/>
    <property type="match status" value="1"/>
</dbReference>
<dbReference type="SMART" id="SM00823">
    <property type="entry name" value="PKS_PP"/>
    <property type="match status" value="1"/>
</dbReference>
<dbReference type="InterPro" id="IPR050091">
    <property type="entry name" value="PKS_NRPS_Biosynth_Enz"/>
</dbReference>
<name>A0ABD5F0Y4_9ACTN</name>
<dbReference type="AlphaFoldDB" id="A0ABD5F0Y4"/>
<dbReference type="FunFam" id="1.10.1200.10:FF:000007">
    <property type="entry name" value="Probable polyketide synthase pks17"/>
    <property type="match status" value="1"/>
</dbReference>
<keyword evidence="1" id="KW-0596">Phosphopantetheine</keyword>
<evidence type="ECO:0000256" key="4">
    <source>
        <dbReference type="ARBA" id="ARBA00023268"/>
    </source>
</evidence>
<keyword evidence="8" id="KW-1185">Reference proteome</keyword>
<evidence type="ECO:0000259" key="6">
    <source>
        <dbReference type="PROSITE" id="PS50075"/>
    </source>
</evidence>
<dbReference type="PROSITE" id="PS00012">
    <property type="entry name" value="PHOSPHOPANTETHEINE"/>
    <property type="match status" value="1"/>
</dbReference>
<feature type="non-terminal residue" evidence="7">
    <location>
        <position position="1"/>
    </location>
</feature>
<feature type="domain" description="Carrier" evidence="6">
    <location>
        <begin position="113"/>
        <end position="188"/>
    </location>
</feature>
<evidence type="ECO:0000313" key="7">
    <source>
        <dbReference type="EMBL" id="MDT0440590.1"/>
    </source>
</evidence>